<feature type="binding site" evidence="5">
    <location>
        <begin position="460"/>
        <end position="461"/>
    </location>
    <ligand>
        <name>FAD</name>
        <dbReference type="ChEBI" id="CHEBI:57692"/>
    </ligand>
</feature>
<evidence type="ECO:0000256" key="4">
    <source>
        <dbReference type="ARBA" id="ARBA00022827"/>
    </source>
</evidence>
<dbReference type="Pfam" id="PF05199">
    <property type="entry name" value="GMC_oxred_C"/>
    <property type="match status" value="1"/>
</dbReference>
<dbReference type="InterPro" id="IPR036188">
    <property type="entry name" value="FAD/NAD-bd_sf"/>
</dbReference>
<dbReference type="Proteomes" id="UP001229244">
    <property type="component" value="Unassembled WGS sequence"/>
</dbReference>
<name>A0AAE3VNL6_9HYPH</name>
<evidence type="ECO:0000256" key="1">
    <source>
        <dbReference type="ARBA" id="ARBA00001974"/>
    </source>
</evidence>
<comment type="cofactor">
    <cofactor evidence="1 5">
        <name>FAD</name>
        <dbReference type="ChEBI" id="CHEBI:57692"/>
    </cofactor>
</comment>
<dbReference type="Pfam" id="PF00732">
    <property type="entry name" value="GMC_oxred_N"/>
    <property type="match status" value="1"/>
</dbReference>
<keyword evidence="10" id="KW-1185">Reference proteome</keyword>
<dbReference type="SUPFAM" id="SSF54373">
    <property type="entry name" value="FAD-linked reductases, C-terminal domain"/>
    <property type="match status" value="1"/>
</dbReference>
<accession>A0AAE3VNL6</accession>
<evidence type="ECO:0000313" key="10">
    <source>
        <dbReference type="Proteomes" id="UP001229244"/>
    </source>
</evidence>
<feature type="domain" description="Glucose-methanol-choline oxidoreductase N-terminal" evidence="7">
    <location>
        <begin position="94"/>
        <end position="117"/>
    </location>
</feature>
<evidence type="ECO:0000259" key="7">
    <source>
        <dbReference type="PROSITE" id="PS00623"/>
    </source>
</evidence>
<dbReference type="Gene3D" id="3.30.560.10">
    <property type="entry name" value="Glucose Oxidase, domain 3"/>
    <property type="match status" value="1"/>
</dbReference>
<feature type="binding site" evidence="5">
    <location>
        <position position="236"/>
    </location>
    <ligand>
        <name>FAD</name>
        <dbReference type="ChEBI" id="CHEBI:57692"/>
    </ligand>
</feature>
<dbReference type="InterPro" id="IPR012132">
    <property type="entry name" value="GMC_OxRdtase"/>
</dbReference>
<evidence type="ECO:0000256" key="6">
    <source>
        <dbReference type="RuleBase" id="RU003968"/>
    </source>
</evidence>
<reference evidence="9" key="1">
    <citation type="submission" date="2023-07" db="EMBL/GenBank/DDBJ databases">
        <title>Genomic Encyclopedia of Type Strains, Phase IV (KMG-IV): sequencing the most valuable type-strain genomes for metagenomic binning, comparative biology and taxonomic classification.</title>
        <authorList>
            <person name="Goeker M."/>
        </authorList>
    </citation>
    <scope>NUCLEOTIDE SEQUENCE</scope>
    <source>
        <strain evidence="9">DSM 21202</strain>
    </source>
</reference>
<protein>
    <submittedName>
        <fullName evidence="9">Choline dehydrogenase</fullName>
        <ecNumber evidence="9">1.1.99.1</ecNumber>
    </submittedName>
</protein>
<dbReference type="InterPro" id="IPR000172">
    <property type="entry name" value="GMC_OxRdtase_N"/>
</dbReference>
<organism evidence="9 10">
    <name type="scientific">Amorphus orientalis</name>
    <dbReference type="NCBI Taxonomy" id="649198"/>
    <lineage>
        <taxon>Bacteria</taxon>
        <taxon>Pseudomonadati</taxon>
        <taxon>Pseudomonadota</taxon>
        <taxon>Alphaproteobacteria</taxon>
        <taxon>Hyphomicrobiales</taxon>
        <taxon>Amorphaceae</taxon>
        <taxon>Amorphus</taxon>
    </lineage>
</organism>
<evidence type="ECO:0000256" key="5">
    <source>
        <dbReference type="PIRSR" id="PIRSR000137-2"/>
    </source>
</evidence>
<keyword evidence="9" id="KW-0560">Oxidoreductase</keyword>
<dbReference type="PIRSF" id="PIRSF000137">
    <property type="entry name" value="Alcohol_oxidase"/>
    <property type="match status" value="1"/>
</dbReference>
<evidence type="ECO:0000313" key="9">
    <source>
        <dbReference type="EMBL" id="MDQ0314991.1"/>
    </source>
</evidence>
<keyword evidence="4 5" id="KW-0274">FAD</keyword>
<dbReference type="PROSITE" id="PS00623">
    <property type="entry name" value="GMC_OXRED_1"/>
    <property type="match status" value="1"/>
</dbReference>
<evidence type="ECO:0000256" key="2">
    <source>
        <dbReference type="ARBA" id="ARBA00010790"/>
    </source>
</evidence>
<evidence type="ECO:0000256" key="3">
    <source>
        <dbReference type="ARBA" id="ARBA00022630"/>
    </source>
</evidence>
<dbReference type="GO" id="GO:0050660">
    <property type="term" value="F:flavin adenine dinucleotide binding"/>
    <property type="evidence" value="ECO:0007669"/>
    <property type="project" value="InterPro"/>
</dbReference>
<dbReference type="Gene3D" id="3.50.50.60">
    <property type="entry name" value="FAD/NAD(P)-binding domain"/>
    <property type="match status" value="1"/>
</dbReference>
<dbReference type="PROSITE" id="PS00624">
    <property type="entry name" value="GMC_OXRED_2"/>
    <property type="match status" value="1"/>
</dbReference>
<keyword evidence="3 6" id="KW-0285">Flavoprotein</keyword>
<dbReference type="GO" id="GO:0008812">
    <property type="term" value="F:choline dehydrogenase activity"/>
    <property type="evidence" value="ECO:0007669"/>
    <property type="project" value="UniProtKB-EC"/>
</dbReference>
<feature type="domain" description="Glucose-methanol-choline oxidoreductase N-terminal" evidence="8">
    <location>
        <begin position="271"/>
        <end position="285"/>
    </location>
</feature>
<dbReference type="PANTHER" id="PTHR11552">
    <property type="entry name" value="GLUCOSE-METHANOL-CHOLINE GMC OXIDOREDUCTASE"/>
    <property type="match status" value="1"/>
</dbReference>
<sequence>MTKSSPNGTDSDRVGSGYDFIVCGAGSAGSVVAGRLAENPQVTVLLIEAGGSDEVPEVTTPGQWPANLGSARDWAFAAEPNPHLNGRRIPLNMGRLLGGGSSINVGVWARGHMNDWDHFAEAAGDAEWSYESVLEIYRRIEDWQGAGDPQRRGHGGPIYVNSAQDPQPVAAAMVEAARSLGLPTFDSPNGEMMEGRGGAAITDLLVRDGQRSSVFRSYVRPRMGQPNLTVLTNALVSRLIVSGTTVTGVEVVAGGEKRHFEAKHEVIVSLGAVHTPKLLMQSGIGPEGELRRHGIDVIQHLPGVGQNHQDHVAFGCIFECREPQLVNYGGSEATLYWTSDARLGVPDLFHCQLEFPVPSAETASASVPTHGWTMFAGLAHPKSRGSLHLTGCDVFDPIRIEANTLSHPDDLAAAFTTVELARELGADAAFGDLVKGEALPGKLDRAAMEDYLRNAAVTFWHQSCTAKMGCDEMSVVDGELKVYGIERLRLADASVLPDVPSGNTMAPCVVIGERAADMIRVTHGI</sequence>
<dbReference type="InterPro" id="IPR007867">
    <property type="entry name" value="GMC_OxRtase_C"/>
</dbReference>
<dbReference type="AlphaFoldDB" id="A0AAE3VNL6"/>
<gene>
    <name evidence="9" type="ORF">J2S73_001428</name>
</gene>
<dbReference type="SUPFAM" id="SSF51905">
    <property type="entry name" value="FAD/NAD(P)-binding domain"/>
    <property type="match status" value="1"/>
</dbReference>
<evidence type="ECO:0000259" key="8">
    <source>
        <dbReference type="PROSITE" id="PS00624"/>
    </source>
</evidence>
<dbReference type="EMBL" id="JAUSUL010000001">
    <property type="protein sequence ID" value="MDQ0314991.1"/>
    <property type="molecule type" value="Genomic_DNA"/>
</dbReference>
<dbReference type="PANTHER" id="PTHR11552:SF147">
    <property type="entry name" value="CHOLINE DEHYDROGENASE, MITOCHONDRIAL"/>
    <property type="match status" value="1"/>
</dbReference>
<dbReference type="EC" id="1.1.99.1" evidence="9"/>
<comment type="similarity">
    <text evidence="2 6">Belongs to the GMC oxidoreductase family.</text>
</comment>
<comment type="caution">
    <text evidence="9">The sequence shown here is derived from an EMBL/GenBank/DDBJ whole genome shotgun (WGS) entry which is preliminary data.</text>
</comment>
<feature type="binding site" evidence="5">
    <location>
        <begin position="104"/>
        <end position="107"/>
    </location>
    <ligand>
        <name>FAD</name>
        <dbReference type="ChEBI" id="CHEBI:57692"/>
    </ligand>
</feature>
<proteinExistence type="inferred from homology"/>